<keyword evidence="2" id="KW-1185">Reference proteome</keyword>
<name>A0A835CXU3_TETSI</name>
<evidence type="ECO:0008006" key="3">
    <source>
        <dbReference type="Google" id="ProtNLM"/>
    </source>
</evidence>
<sequence>MEKGQKAKKKDTEEESNKIGTLSKLPSDIIIDILSRIPVKSLFDCRWNLSQEVLQVLEEFGGIMPQELVAKCPPRRAVDPKIELEPGTKPLALAGFSRWPLRREIRKAERMIHEMGFGSCVLRPCLVHVELVGI</sequence>
<protein>
    <recommendedName>
        <fullName evidence="3">F-box domain-containing protein</fullName>
    </recommendedName>
</protein>
<dbReference type="AlphaFoldDB" id="A0A835CXU3"/>
<dbReference type="Proteomes" id="UP000655225">
    <property type="component" value="Unassembled WGS sequence"/>
</dbReference>
<proteinExistence type="predicted"/>
<organism evidence="1 2">
    <name type="scientific">Tetracentron sinense</name>
    <name type="common">Spur-leaf</name>
    <dbReference type="NCBI Taxonomy" id="13715"/>
    <lineage>
        <taxon>Eukaryota</taxon>
        <taxon>Viridiplantae</taxon>
        <taxon>Streptophyta</taxon>
        <taxon>Embryophyta</taxon>
        <taxon>Tracheophyta</taxon>
        <taxon>Spermatophyta</taxon>
        <taxon>Magnoliopsida</taxon>
        <taxon>Trochodendrales</taxon>
        <taxon>Trochodendraceae</taxon>
        <taxon>Tetracentron</taxon>
    </lineage>
</organism>
<gene>
    <name evidence="1" type="ORF">HHK36_032256</name>
</gene>
<dbReference type="EMBL" id="JABCRI010000560">
    <property type="protein sequence ID" value="KAF8369721.1"/>
    <property type="molecule type" value="Genomic_DNA"/>
</dbReference>
<evidence type="ECO:0000313" key="2">
    <source>
        <dbReference type="Proteomes" id="UP000655225"/>
    </source>
</evidence>
<reference evidence="1 2" key="1">
    <citation type="submission" date="2020-04" db="EMBL/GenBank/DDBJ databases">
        <title>Plant Genome Project.</title>
        <authorList>
            <person name="Zhang R.-G."/>
        </authorList>
    </citation>
    <scope>NUCLEOTIDE SEQUENCE [LARGE SCALE GENOMIC DNA]</scope>
    <source>
        <strain evidence="1">YNK0</strain>
        <tissue evidence="1">Leaf</tissue>
    </source>
</reference>
<dbReference type="OrthoDB" id="1939491at2759"/>
<evidence type="ECO:0000313" key="1">
    <source>
        <dbReference type="EMBL" id="KAF8369721.1"/>
    </source>
</evidence>
<comment type="caution">
    <text evidence="1">The sequence shown here is derived from an EMBL/GenBank/DDBJ whole genome shotgun (WGS) entry which is preliminary data.</text>
</comment>
<accession>A0A835CXU3</accession>